<proteinExistence type="predicted"/>
<evidence type="ECO:0000313" key="1">
    <source>
        <dbReference type="EMBL" id="KYF55727.1"/>
    </source>
</evidence>
<sequence length="94" mass="9959">MNTQGGSPRTIPYQFTHAPLTSTIEAENFDYGYEGLAYHDTTVGNATGFYRGQHVDLEPTADTSTGPGANVTGTARVARCLFHRLFDGAGSSSG</sequence>
<evidence type="ECO:0000313" key="2">
    <source>
        <dbReference type="Proteomes" id="UP000075420"/>
    </source>
</evidence>
<dbReference type="EMBL" id="JELY01001451">
    <property type="protein sequence ID" value="KYF55727.1"/>
    <property type="molecule type" value="Genomic_DNA"/>
</dbReference>
<protein>
    <submittedName>
        <fullName evidence="1">Uncharacterized protein</fullName>
    </submittedName>
</protein>
<dbReference type="Proteomes" id="UP000075420">
    <property type="component" value="Unassembled WGS sequence"/>
</dbReference>
<organism evidence="1 2">
    <name type="scientific">Sorangium cellulosum</name>
    <name type="common">Polyangium cellulosum</name>
    <dbReference type="NCBI Taxonomy" id="56"/>
    <lineage>
        <taxon>Bacteria</taxon>
        <taxon>Pseudomonadati</taxon>
        <taxon>Myxococcota</taxon>
        <taxon>Polyangia</taxon>
        <taxon>Polyangiales</taxon>
        <taxon>Polyangiaceae</taxon>
        <taxon>Sorangium</taxon>
    </lineage>
</organism>
<gene>
    <name evidence="1" type="ORF">BE08_22955</name>
</gene>
<comment type="caution">
    <text evidence="1">The sequence shown here is derived from an EMBL/GenBank/DDBJ whole genome shotgun (WGS) entry which is preliminary data.</text>
</comment>
<name>A0A150PJ40_SORCE</name>
<dbReference type="Gene3D" id="2.60.120.260">
    <property type="entry name" value="Galactose-binding domain-like"/>
    <property type="match status" value="1"/>
</dbReference>
<accession>A0A150PJ40</accession>
<reference evidence="1 2" key="1">
    <citation type="submission" date="2014-02" db="EMBL/GenBank/DDBJ databases">
        <title>The small core and large imbalanced accessory genome model reveals a collaborative survival strategy of Sorangium cellulosum strains in nature.</title>
        <authorList>
            <person name="Han K."/>
            <person name="Peng R."/>
            <person name="Blom J."/>
            <person name="Li Y.-Z."/>
        </authorList>
    </citation>
    <scope>NUCLEOTIDE SEQUENCE [LARGE SCALE GENOMIC DNA]</scope>
    <source>
        <strain evidence="1 2">So0157-25</strain>
    </source>
</reference>
<dbReference type="AlphaFoldDB" id="A0A150PJ40"/>